<comment type="subcellular location">
    <subcellularLocation>
        <location evidence="6">Cell membrane</location>
        <topology evidence="6">Multi-pass membrane protein</topology>
    </subcellularLocation>
    <subcellularLocation>
        <location evidence="1">Membrane</location>
        <topology evidence="1">Multi-pass membrane protein</topology>
    </subcellularLocation>
</comment>
<feature type="transmembrane region" description="Helical" evidence="6">
    <location>
        <begin position="139"/>
        <end position="161"/>
    </location>
</feature>
<keyword evidence="5" id="KW-0046">Antibiotic resistance</keyword>
<evidence type="ECO:0000313" key="8">
    <source>
        <dbReference type="EMBL" id="MFB9904637.1"/>
    </source>
</evidence>
<keyword evidence="3 6" id="KW-1133">Transmembrane helix</keyword>
<evidence type="ECO:0000313" key="9">
    <source>
        <dbReference type="Proteomes" id="UP001589693"/>
    </source>
</evidence>
<dbReference type="PRINTS" id="PR00164">
    <property type="entry name" value="ABC2TRNSPORT"/>
</dbReference>
<keyword evidence="6" id="KW-0813">Transport</keyword>
<evidence type="ECO:0000256" key="2">
    <source>
        <dbReference type="ARBA" id="ARBA00022692"/>
    </source>
</evidence>
<gene>
    <name evidence="8" type="ORF">ACFFQA_11915</name>
</gene>
<dbReference type="Proteomes" id="UP001589693">
    <property type="component" value="Unassembled WGS sequence"/>
</dbReference>
<feature type="transmembrane region" description="Helical" evidence="6">
    <location>
        <begin position="55"/>
        <end position="80"/>
    </location>
</feature>
<dbReference type="EMBL" id="JBHLZU010000010">
    <property type="protein sequence ID" value="MFB9904637.1"/>
    <property type="molecule type" value="Genomic_DNA"/>
</dbReference>
<organism evidence="8 9">
    <name type="scientific">Allokutzneria oryzae</name>
    <dbReference type="NCBI Taxonomy" id="1378989"/>
    <lineage>
        <taxon>Bacteria</taxon>
        <taxon>Bacillati</taxon>
        <taxon>Actinomycetota</taxon>
        <taxon>Actinomycetes</taxon>
        <taxon>Pseudonocardiales</taxon>
        <taxon>Pseudonocardiaceae</taxon>
        <taxon>Allokutzneria</taxon>
    </lineage>
</organism>
<dbReference type="PANTHER" id="PTHR43027">
    <property type="entry name" value="DOXORUBICIN RESISTANCE ABC TRANSPORTER PERMEASE PROTEIN DRRC-RELATED"/>
    <property type="match status" value="1"/>
</dbReference>
<dbReference type="InterPro" id="IPR047817">
    <property type="entry name" value="ABC2_TM_bact-type"/>
</dbReference>
<name>A0ABV5ZUR6_9PSEU</name>
<accession>A0ABV5ZUR6</accession>
<reference evidence="8 9" key="1">
    <citation type="submission" date="2024-09" db="EMBL/GenBank/DDBJ databases">
        <authorList>
            <person name="Sun Q."/>
            <person name="Mori K."/>
        </authorList>
    </citation>
    <scope>NUCLEOTIDE SEQUENCE [LARGE SCALE GENOMIC DNA]</scope>
    <source>
        <strain evidence="8 9">TBRC 7907</strain>
    </source>
</reference>
<feature type="transmembrane region" description="Helical" evidence="6">
    <location>
        <begin position="224"/>
        <end position="244"/>
    </location>
</feature>
<dbReference type="InterPro" id="IPR000412">
    <property type="entry name" value="ABC_2_transport"/>
</dbReference>
<feature type="transmembrane region" description="Helical" evidence="6">
    <location>
        <begin position="100"/>
        <end position="127"/>
    </location>
</feature>
<keyword evidence="9" id="KW-1185">Reference proteome</keyword>
<evidence type="ECO:0000256" key="3">
    <source>
        <dbReference type="ARBA" id="ARBA00022989"/>
    </source>
</evidence>
<dbReference type="PANTHER" id="PTHR43027:SF2">
    <property type="entry name" value="TRANSPORT PERMEASE PROTEIN"/>
    <property type="match status" value="1"/>
</dbReference>
<keyword evidence="4 6" id="KW-0472">Membrane</keyword>
<comment type="caution">
    <text evidence="8">The sequence shown here is derived from an EMBL/GenBank/DDBJ whole genome shotgun (WGS) entry which is preliminary data.</text>
</comment>
<keyword evidence="6" id="KW-1003">Cell membrane</keyword>
<feature type="domain" description="ABC transmembrane type-2" evidence="7">
    <location>
        <begin position="20"/>
        <end position="247"/>
    </location>
</feature>
<comment type="similarity">
    <text evidence="6">Belongs to the ABC-2 integral membrane protein family.</text>
</comment>
<dbReference type="PIRSF" id="PIRSF006648">
    <property type="entry name" value="DrrB"/>
    <property type="match status" value="1"/>
</dbReference>
<dbReference type="InterPro" id="IPR013525">
    <property type="entry name" value="ABC2_TM"/>
</dbReference>
<evidence type="ECO:0000259" key="7">
    <source>
        <dbReference type="PROSITE" id="PS51012"/>
    </source>
</evidence>
<evidence type="ECO:0000256" key="5">
    <source>
        <dbReference type="ARBA" id="ARBA00023251"/>
    </source>
</evidence>
<sequence>MNGLGKLTLTEAKLFLRDKVSPLFALVLPVFLLLAIGLQFRDGAAPGPDPDGLRAAYFVASIALALALATLSFNSLPTYLATYREKGILRRLRATPAHPVMVLVAQILVGAGTALVSTSVVVGVGHLALDIPLPANVPAFAATLVLSIVALFSVGLVIAAIAPTARAATASGMVVFFPSMFLAGVWTPKETMPSWLATIGDFTPLGAALQALRDTWSGVGLQPFHALVLAGTAVVLGSVAAALFRWE</sequence>
<feature type="transmembrane region" description="Helical" evidence="6">
    <location>
        <begin position="20"/>
        <end position="40"/>
    </location>
</feature>
<dbReference type="PROSITE" id="PS51012">
    <property type="entry name" value="ABC_TM2"/>
    <property type="match status" value="1"/>
</dbReference>
<evidence type="ECO:0000256" key="4">
    <source>
        <dbReference type="ARBA" id="ARBA00023136"/>
    </source>
</evidence>
<dbReference type="InterPro" id="IPR052902">
    <property type="entry name" value="ABC-2_transporter"/>
</dbReference>
<evidence type="ECO:0000256" key="1">
    <source>
        <dbReference type="ARBA" id="ARBA00004141"/>
    </source>
</evidence>
<keyword evidence="2 6" id="KW-0812">Transmembrane</keyword>
<dbReference type="RefSeq" id="WP_377851841.1">
    <property type="nucleotide sequence ID" value="NZ_JBHLZU010000010.1"/>
</dbReference>
<protein>
    <recommendedName>
        <fullName evidence="6">Transport permease protein</fullName>
    </recommendedName>
</protein>
<dbReference type="Pfam" id="PF01061">
    <property type="entry name" value="ABC2_membrane"/>
    <property type="match status" value="1"/>
</dbReference>
<evidence type="ECO:0000256" key="6">
    <source>
        <dbReference type="RuleBase" id="RU361157"/>
    </source>
</evidence>
<feature type="transmembrane region" description="Helical" evidence="6">
    <location>
        <begin position="168"/>
        <end position="186"/>
    </location>
</feature>
<proteinExistence type="inferred from homology"/>